<evidence type="ECO:0000256" key="1">
    <source>
        <dbReference type="SAM" id="MobiDB-lite"/>
    </source>
</evidence>
<evidence type="ECO:0000313" key="2">
    <source>
        <dbReference type="EMBL" id="CEI69584.1"/>
    </source>
</evidence>
<sequence>MPVRAPRTPGSLPPAQGPKRTELDWADLWARHVQRSAEQGSQHPRPNTCVEADAGLEDRYIEHLWCQIVRHIPRAHQVGLPPFVGIHGADTDMPLI</sequence>
<accession>A0A2L2TF22</accession>
<name>A0A2L2TF22_9HYPO</name>
<dbReference type="EMBL" id="LN649231">
    <property type="protein sequence ID" value="CEI69584.1"/>
    <property type="molecule type" value="Genomic_DNA"/>
</dbReference>
<organism evidence="2 3">
    <name type="scientific">Fusarium venenatum</name>
    <dbReference type="NCBI Taxonomy" id="56646"/>
    <lineage>
        <taxon>Eukaryota</taxon>
        <taxon>Fungi</taxon>
        <taxon>Dikarya</taxon>
        <taxon>Ascomycota</taxon>
        <taxon>Pezizomycotina</taxon>
        <taxon>Sordariomycetes</taxon>
        <taxon>Hypocreomycetidae</taxon>
        <taxon>Hypocreales</taxon>
        <taxon>Nectriaceae</taxon>
        <taxon>Fusarium</taxon>
    </lineage>
</organism>
<evidence type="ECO:0000313" key="3">
    <source>
        <dbReference type="Proteomes" id="UP000245910"/>
    </source>
</evidence>
<dbReference type="AlphaFoldDB" id="A0A2L2TF22"/>
<protein>
    <submittedName>
        <fullName evidence="2">Uncharacterized protein</fullName>
    </submittedName>
</protein>
<dbReference type="Proteomes" id="UP000245910">
    <property type="component" value="Chromosome III"/>
</dbReference>
<keyword evidence="3" id="KW-1185">Reference proteome</keyword>
<proteinExistence type="predicted"/>
<feature type="region of interest" description="Disordered" evidence="1">
    <location>
        <begin position="1"/>
        <end position="21"/>
    </location>
</feature>
<reference evidence="3" key="1">
    <citation type="submission" date="2014-10" db="EMBL/GenBank/DDBJ databases">
        <authorList>
            <person name="King R."/>
        </authorList>
    </citation>
    <scope>NUCLEOTIDE SEQUENCE [LARGE SCALE GENOMIC DNA]</scope>
    <source>
        <strain evidence="3">A3/5</strain>
    </source>
</reference>